<evidence type="ECO:0000313" key="1">
    <source>
        <dbReference type="EMBL" id="MPM65526.1"/>
    </source>
</evidence>
<organism evidence="1">
    <name type="scientific">bioreactor metagenome</name>
    <dbReference type="NCBI Taxonomy" id="1076179"/>
    <lineage>
        <taxon>unclassified sequences</taxon>
        <taxon>metagenomes</taxon>
        <taxon>ecological metagenomes</taxon>
    </lineage>
</organism>
<protein>
    <submittedName>
        <fullName evidence="1">Uncharacterized protein</fullName>
    </submittedName>
</protein>
<dbReference type="EMBL" id="VSSQ01020564">
    <property type="protein sequence ID" value="MPM65526.1"/>
    <property type="molecule type" value="Genomic_DNA"/>
</dbReference>
<reference evidence="1" key="1">
    <citation type="submission" date="2019-08" db="EMBL/GenBank/DDBJ databases">
        <authorList>
            <person name="Kucharzyk K."/>
            <person name="Murdoch R.W."/>
            <person name="Higgins S."/>
            <person name="Loffler F."/>
        </authorList>
    </citation>
    <scope>NUCLEOTIDE SEQUENCE</scope>
</reference>
<comment type="caution">
    <text evidence="1">The sequence shown here is derived from an EMBL/GenBank/DDBJ whole genome shotgun (WGS) entry which is preliminary data.</text>
</comment>
<gene>
    <name evidence="1" type="ORF">SDC9_112423</name>
</gene>
<dbReference type="AlphaFoldDB" id="A0A645BJY3"/>
<accession>A0A645BJY3</accession>
<proteinExistence type="predicted"/>
<name>A0A645BJY3_9ZZZZ</name>
<sequence length="106" mass="12824">MLGVDHLRLVLFTRQHLEEGGKEAFHRRSVERNFLRRKRYVLRQASAAVLCVLKEGFELFARFLKRFIIPQLPNQQRLRVFFRFVFLRRAGQELPTLDIEQRCRHC</sequence>